<feature type="region of interest" description="Disordered" evidence="1">
    <location>
        <begin position="742"/>
        <end position="798"/>
    </location>
</feature>
<feature type="compositionally biased region" description="Polar residues" evidence="1">
    <location>
        <begin position="890"/>
        <end position="908"/>
    </location>
</feature>
<feature type="region of interest" description="Disordered" evidence="1">
    <location>
        <begin position="870"/>
        <end position="968"/>
    </location>
</feature>
<accession>A0A6P8WIU8</accession>
<dbReference type="GeneID" id="117567631"/>
<protein>
    <submittedName>
        <fullName evidence="3">Breast cancer type 2 susceptibility protein homolog</fullName>
    </submittedName>
</protein>
<feature type="compositionally biased region" description="Basic and acidic residues" evidence="1">
    <location>
        <begin position="786"/>
        <end position="798"/>
    </location>
</feature>
<feature type="compositionally biased region" description="Basic and acidic residues" evidence="1">
    <location>
        <begin position="916"/>
        <end position="940"/>
    </location>
</feature>
<name>A0A6P8WIU8_DROAB</name>
<evidence type="ECO:0000256" key="1">
    <source>
        <dbReference type="SAM" id="MobiDB-lite"/>
    </source>
</evidence>
<feature type="compositionally biased region" description="Basic and acidic residues" evidence="1">
    <location>
        <begin position="744"/>
        <end position="760"/>
    </location>
</feature>
<feature type="compositionally biased region" description="Polar residues" evidence="1">
    <location>
        <begin position="761"/>
        <end position="770"/>
    </location>
</feature>
<keyword evidence="2" id="KW-1185">Reference proteome</keyword>
<dbReference type="RefSeq" id="XP_034103621.1">
    <property type="nucleotide sequence ID" value="XM_034247730.2"/>
</dbReference>
<feature type="compositionally biased region" description="Basic residues" evidence="1">
    <location>
        <begin position="951"/>
        <end position="962"/>
    </location>
</feature>
<dbReference type="AlphaFoldDB" id="A0A6P8WIU8"/>
<dbReference type="OrthoDB" id="21095at2759"/>
<reference evidence="3" key="1">
    <citation type="submission" date="2025-08" db="UniProtKB">
        <authorList>
            <consortium name="RefSeq"/>
        </authorList>
    </citation>
    <scope>IDENTIFICATION</scope>
    <source>
        <strain evidence="3">15112-1751.03</strain>
        <tissue evidence="3">Whole Adult</tissue>
    </source>
</reference>
<dbReference type="Proteomes" id="UP000515160">
    <property type="component" value="Chromosome 3"/>
</dbReference>
<evidence type="ECO:0000313" key="3">
    <source>
        <dbReference type="RefSeq" id="XP_034103621.1"/>
    </source>
</evidence>
<evidence type="ECO:0000313" key="2">
    <source>
        <dbReference type="Proteomes" id="UP000515160"/>
    </source>
</evidence>
<dbReference type="CTD" id="675"/>
<proteinExistence type="predicted"/>
<gene>
    <name evidence="3" type="primary">LOC117567631</name>
</gene>
<sequence length="968" mass="109633">MERLFEADRLDCQRALQEPQRARVIPASENFMSLQWLLESQQLPMENNATVAEQPWNSAIADTLQDFCLESEKEAGQSSKQVDQISKCSPTNIVDQILRDFCSSPSYLDDASPKYNTHPDFRFYNKQIRTYSRPIQKQVNVILDDDEERLSCSSGLSMQEDFITQMPTTKHCDFDANSSQLICENLLNLSAFFTQNQVQSCSSIDLPKDEGQATAMVMEEPQDAEDILKDNGYCIGNTEECRLLDDNDDVRVEATVECSLFDGSARLETTRKVTNLLPNVNVNEVNQEDAKETCNNEFLDDIPFSEWQPIELPNTSGKLPKPAAKHMDFNVCDQLEEIPISEWQPMFIPESASQKSKETSEQQQNSSQEFKVTPGVIEFRTASNKTVELTEEMRKKAAMLMADLKCPEETEHPSNQAETLSAFKTASNKTLKMTAEMEKRAAMLMADLSALQDEPKVENHSNQLETMSGFRTASNKTLKLTEEMQKKAAMLMADINCNDSQIPTASNTNNKRRLGKMDKKIENIKKETLDEIPLSQWKPMELNVVQKFEISQQANDVSSQLDMIPLSEWQHVDLADSVEYRTASNKLIEVSDEHQQKASILMATVATELSEICDRNAPAVQVHLEQVQFRTASNKALELTEEMRQRAAMLMADLEAIQETNNLSDEMHSMEFESNHILEGVEHCSASKNTIKMSTKIDEATKILSADIEVVNSAMPIGSGNRKSNRRKCIPIIKDDMEENTTTLKEESNRKQENVSRISKDSNNINTLTPSEHDNRRNGDTVNRLSTRDPFEDGHRNTDSRQDFLCLATPHPNKLAANGNLAFETPKCTPESQVSLTHLTELSPLDTATKSSIITRRNLLSLNKRRKLKKDVENMDATQTPARQRFNPMKTATSTPMPSRQEHSQQTLEDVPCSIQKERRFSQDSPRVQRERVGKRRSEEALSPIYAPTNKSRRLGLSRIRNKSSNNI</sequence>
<organism evidence="2 3">
    <name type="scientific">Drosophila albomicans</name>
    <name type="common">Fruit fly</name>
    <dbReference type="NCBI Taxonomy" id="7291"/>
    <lineage>
        <taxon>Eukaryota</taxon>
        <taxon>Metazoa</taxon>
        <taxon>Ecdysozoa</taxon>
        <taxon>Arthropoda</taxon>
        <taxon>Hexapoda</taxon>
        <taxon>Insecta</taxon>
        <taxon>Pterygota</taxon>
        <taxon>Neoptera</taxon>
        <taxon>Endopterygota</taxon>
        <taxon>Diptera</taxon>
        <taxon>Brachycera</taxon>
        <taxon>Muscomorpha</taxon>
        <taxon>Ephydroidea</taxon>
        <taxon>Drosophilidae</taxon>
        <taxon>Drosophila</taxon>
    </lineage>
</organism>